<protein>
    <recommendedName>
        <fullName evidence="1">Putative restriction endonuclease domain-containing protein</fullName>
    </recommendedName>
</protein>
<name>A0A7K0D3Q3_9NOCA</name>
<dbReference type="AlphaFoldDB" id="A0A7K0D3Q3"/>
<accession>A0A7K0D3Q3</accession>
<keyword evidence="3" id="KW-1185">Reference proteome</keyword>
<dbReference type="CDD" id="cd06260">
    <property type="entry name" value="DUF820-like"/>
    <property type="match status" value="1"/>
</dbReference>
<reference evidence="2 3" key="1">
    <citation type="submission" date="2019-10" db="EMBL/GenBank/DDBJ databases">
        <title>Nocardia macrotermitis sp. nov. and Nocardia aurantia sp. nov., isolated from the gut of fungus growing-termite Macrotermes natalensis.</title>
        <authorList>
            <person name="Benndorf R."/>
            <person name="Schwitalla J."/>
            <person name="Martin K."/>
            <person name="De Beer W."/>
            <person name="Kaster A.-K."/>
            <person name="Vollmers J."/>
            <person name="Poulsen M."/>
            <person name="Beemelmanns C."/>
        </authorList>
    </citation>
    <scope>NUCLEOTIDE SEQUENCE [LARGE SCALE GENOMIC DNA]</scope>
    <source>
        <strain evidence="2 3">RB20</strain>
    </source>
</reference>
<dbReference type="InterPro" id="IPR008538">
    <property type="entry name" value="Uma2"/>
</dbReference>
<evidence type="ECO:0000259" key="1">
    <source>
        <dbReference type="Pfam" id="PF05685"/>
    </source>
</evidence>
<feature type="domain" description="Putative restriction endonuclease" evidence="1">
    <location>
        <begin position="25"/>
        <end position="148"/>
    </location>
</feature>
<dbReference type="SUPFAM" id="SSF52980">
    <property type="entry name" value="Restriction endonuclease-like"/>
    <property type="match status" value="1"/>
</dbReference>
<comment type="caution">
    <text evidence="2">The sequence shown here is derived from an EMBL/GenBank/DDBJ whole genome shotgun (WGS) entry which is preliminary data.</text>
</comment>
<dbReference type="EMBL" id="WEGK01000006">
    <property type="protein sequence ID" value="MQY20348.1"/>
    <property type="molecule type" value="Genomic_DNA"/>
</dbReference>
<sequence length="164" mass="17769">MSLHNELVEIAAAMDVPEGFRADAKGDVIVVSPQRSAHWHAIFDIAFRIRVKAPGLRIESDVKVAGTGKNDKAPDISIFHINSELHASKALTFVEIVSNSSRETDYIDKPGICAAAGVPEYLIVDPEREVWTLHTEPTSVGYQTVVTEPISAPVEIAGVRVDLG</sequence>
<organism evidence="2 3">
    <name type="scientific">Nocardia macrotermitis</name>
    <dbReference type="NCBI Taxonomy" id="2585198"/>
    <lineage>
        <taxon>Bacteria</taxon>
        <taxon>Bacillati</taxon>
        <taxon>Actinomycetota</taxon>
        <taxon>Actinomycetes</taxon>
        <taxon>Mycobacteriales</taxon>
        <taxon>Nocardiaceae</taxon>
        <taxon>Nocardia</taxon>
    </lineage>
</organism>
<dbReference type="Gene3D" id="3.90.1570.10">
    <property type="entry name" value="tt1808, chain A"/>
    <property type="match status" value="1"/>
</dbReference>
<dbReference type="InterPro" id="IPR012296">
    <property type="entry name" value="Nuclease_put_TT1808"/>
</dbReference>
<dbReference type="PANTHER" id="PTHR35400">
    <property type="entry name" value="SLR1083 PROTEIN"/>
    <property type="match status" value="1"/>
</dbReference>
<proteinExistence type="predicted"/>
<dbReference type="RefSeq" id="WP_153411077.1">
    <property type="nucleotide sequence ID" value="NZ_WEGK01000006.1"/>
</dbReference>
<evidence type="ECO:0000313" key="2">
    <source>
        <dbReference type="EMBL" id="MQY20348.1"/>
    </source>
</evidence>
<dbReference type="InterPro" id="IPR011335">
    <property type="entry name" value="Restrct_endonuc-II-like"/>
</dbReference>
<dbReference type="OrthoDB" id="4537149at2"/>
<dbReference type="PANTHER" id="PTHR35400:SF3">
    <property type="entry name" value="SLL1072 PROTEIN"/>
    <property type="match status" value="1"/>
</dbReference>
<dbReference type="Proteomes" id="UP000438448">
    <property type="component" value="Unassembled WGS sequence"/>
</dbReference>
<gene>
    <name evidence="2" type="ORF">NRB20_34510</name>
</gene>
<dbReference type="Pfam" id="PF05685">
    <property type="entry name" value="Uma2"/>
    <property type="match status" value="1"/>
</dbReference>
<evidence type="ECO:0000313" key="3">
    <source>
        <dbReference type="Proteomes" id="UP000438448"/>
    </source>
</evidence>